<dbReference type="InParanoid" id="A0A6P8RU54"/>
<evidence type="ECO:0000256" key="3">
    <source>
        <dbReference type="ARBA" id="ARBA00023242"/>
    </source>
</evidence>
<dbReference type="OrthoDB" id="297219at2759"/>
<dbReference type="KEGG" id="gsh:117364064"/>
<dbReference type="Proteomes" id="UP000515159">
    <property type="component" value="Chromosome 7"/>
</dbReference>
<comment type="similarity">
    <text evidence="2">Belongs to the NRDE2 family.</text>
</comment>
<dbReference type="GeneID" id="117364064"/>
<dbReference type="AlphaFoldDB" id="A0A6P8RU54"/>
<dbReference type="InterPro" id="IPR013633">
    <property type="entry name" value="NRDE-2"/>
</dbReference>
<evidence type="ECO:0000313" key="5">
    <source>
        <dbReference type="Proteomes" id="UP000515159"/>
    </source>
</evidence>
<dbReference type="GO" id="GO:0006396">
    <property type="term" value="P:RNA processing"/>
    <property type="evidence" value="ECO:0007669"/>
    <property type="project" value="InterPro"/>
</dbReference>
<reference evidence="6" key="1">
    <citation type="submission" date="2025-08" db="UniProtKB">
        <authorList>
            <consortium name="RefSeq"/>
        </authorList>
    </citation>
    <scope>IDENTIFICATION</scope>
</reference>
<evidence type="ECO:0000313" key="6">
    <source>
        <dbReference type="RefSeq" id="XP_033808743.1"/>
    </source>
</evidence>
<name>A0A6P8RU54_GEOSA</name>
<dbReference type="CDD" id="cd22200">
    <property type="entry name" value="NRDE2_MID"/>
    <property type="match status" value="1"/>
</dbReference>
<dbReference type="RefSeq" id="XP_033808743.1">
    <property type="nucleotide sequence ID" value="XM_033952852.1"/>
</dbReference>
<comment type="subcellular location">
    <subcellularLocation>
        <location evidence="1">Nucleus</location>
    </subcellularLocation>
</comment>
<dbReference type="SMART" id="SM00386">
    <property type="entry name" value="HAT"/>
    <property type="match status" value="4"/>
</dbReference>
<feature type="compositionally biased region" description="Basic residues" evidence="4">
    <location>
        <begin position="80"/>
        <end position="101"/>
    </location>
</feature>
<dbReference type="Pfam" id="PF08424">
    <property type="entry name" value="NRDE-2"/>
    <property type="match status" value="1"/>
</dbReference>
<gene>
    <name evidence="6" type="primary">NRDE2</name>
</gene>
<keyword evidence="3" id="KW-0539">Nucleus</keyword>
<evidence type="ECO:0000256" key="4">
    <source>
        <dbReference type="SAM" id="MobiDB-lite"/>
    </source>
</evidence>
<dbReference type="InterPro" id="IPR003107">
    <property type="entry name" value="HAT"/>
</dbReference>
<dbReference type="GO" id="GO:0071013">
    <property type="term" value="C:catalytic step 2 spliceosome"/>
    <property type="evidence" value="ECO:0007669"/>
    <property type="project" value="TreeGrafter"/>
</dbReference>
<dbReference type="GO" id="GO:1902369">
    <property type="term" value="P:negative regulation of RNA catabolic process"/>
    <property type="evidence" value="ECO:0007669"/>
    <property type="project" value="TreeGrafter"/>
</dbReference>
<dbReference type="GO" id="GO:0031048">
    <property type="term" value="P:regulatory ncRNA-mediated heterochromatin formation"/>
    <property type="evidence" value="ECO:0007669"/>
    <property type="project" value="TreeGrafter"/>
</dbReference>
<dbReference type="FunFam" id="1.25.40.10:FF:000185">
    <property type="entry name" value="NRDE-2, necessary for RNA interference, domain-containing"/>
    <property type="match status" value="1"/>
</dbReference>
<dbReference type="PANTHER" id="PTHR13471:SF0">
    <property type="entry name" value="NUCLEAR EXOSOME REGULATOR NRDE2"/>
    <property type="match status" value="1"/>
</dbReference>
<keyword evidence="5" id="KW-1185">Reference proteome</keyword>
<dbReference type="FunCoup" id="A0A6P8RU54">
    <property type="interactions" value="3175"/>
</dbReference>
<protein>
    <submittedName>
        <fullName evidence="6">Nuclear exosome regulator NRDE2 isoform X1</fullName>
    </submittedName>
</protein>
<dbReference type="PANTHER" id="PTHR13471">
    <property type="entry name" value="TETRATRICOPEPTIDE-LIKE HELICAL"/>
    <property type="match status" value="1"/>
</dbReference>
<accession>A0A6P8RU54</accession>
<dbReference type="SUPFAM" id="SSF48452">
    <property type="entry name" value="TPR-like"/>
    <property type="match status" value="1"/>
</dbReference>
<evidence type="ECO:0000256" key="2">
    <source>
        <dbReference type="ARBA" id="ARBA00009265"/>
    </source>
</evidence>
<feature type="compositionally biased region" description="Basic and acidic residues" evidence="4">
    <location>
        <begin position="111"/>
        <end position="120"/>
    </location>
</feature>
<feature type="region of interest" description="Disordered" evidence="4">
    <location>
        <begin position="1"/>
        <end position="25"/>
    </location>
</feature>
<dbReference type="InterPro" id="IPR011990">
    <property type="entry name" value="TPR-like_helical_dom_sf"/>
</dbReference>
<feature type="region of interest" description="Disordered" evidence="4">
    <location>
        <begin position="46"/>
        <end position="120"/>
    </location>
</feature>
<proteinExistence type="inferred from homology"/>
<dbReference type="CTD" id="55051"/>
<evidence type="ECO:0000256" key="1">
    <source>
        <dbReference type="ARBA" id="ARBA00004123"/>
    </source>
</evidence>
<organism evidence="5 6">
    <name type="scientific">Geotrypetes seraphini</name>
    <name type="common">Gaboon caecilian</name>
    <name type="synonym">Caecilia seraphini</name>
    <dbReference type="NCBI Taxonomy" id="260995"/>
    <lineage>
        <taxon>Eukaryota</taxon>
        <taxon>Metazoa</taxon>
        <taxon>Chordata</taxon>
        <taxon>Craniata</taxon>
        <taxon>Vertebrata</taxon>
        <taxon>Euteleostomi</taxon>
        <taxon>Amphibia</taxon>
        <taxon>Gymnophiona</taxon>
        <taxon>Geotrypetes</taxon>
    </lineage>
</organism>
<sequence>MALFPAFAGLASDTRAGGDSGKRGAELDWLSNQSFRSTEAETLHNQIVQPVVSAPSPLPRCPLKSDVSEESDADEGTKKSTGKKKTKKKHRHLKRKKKKKTDLRSSESSSETDHAKDTERDAAWELAREAQKPEQNSELSNSVKNHLVWLEDIESVNGEAFRIDKNPDPANWEYKSLYRAHIARYKRKGNTCLGINPKKQCITWEDSATGKKSLHKRAERYFTKSGVQLLAADGTPVYSRTRATPLWDSTLIPLLEGDEDGKAACPSTAWVNPLGVYDMSTTLWLQGKGLPESEAKYPASSDDLNNTLKAKVEEFNRKLRESPEDVQTWLAFVAFQDELMKGPSMYTIDEKQLESRRKSLRLILEKKLSILDRAIESNPHQVELKLTRLKLCEEFWEPAVLLKEWQKLVFLHPNDAVLWQKYLLFAQSHFSTFSMSKVISTYGKCLSTLAAVQDGSMVSHPLLPGTEEAMSAIFLQQCHFLRQAGQSEKAISLFQAMSDFTFFKPDSVKDMSTKRQVEFFEPFWDSGEPRFGEKGAKGWNAWMRQQERGGWIVVSNFDEEEEEDNAEDEPEIKDKTCPRWRIWLEMECAREAKHWLPWRPDKAKGQSEEDCEDPERQVLFDELGPSLFRISSSELKFQLMCAFLQFLGVPCGCHLPASCLYLAMDENSVFDCGHASERTLTPFDCLSSGVGTLGHMETMVTGRRQTGHPKEGEEFLQNIFRLAQSCFSGEAKSHFLVCWFQYEISKIAWYLRVKDKKHLKSQGKKSKKLAKHLLKEAENRNNLSLWKEYAYLEWLLGNIDDSRKVFDTAISMGKNSGMKNRGLLNLCLLYAELEVGLLNTLEGAVNSRAVHVLTKLADNGPYAPYNGQMFSVSILKARKVYEHAVQDCLQESLSSGLGKPPVQLVSLVGCFALFQYLTVGLDAAVQVFRLFTDKRDSVSVLKAGEFNETPNSWAALETLSAMQTSLLRYHLKMGVHPLNPLRETLREALTLYPGNRFLWQSYVEVESKSHNASKMRRFFDRVRRSTVCLEPWLFAIQAEQARKRLVESVQRKDAGEIHATIPETGLTNRIQALFEHAIGSQQGAHCPLLWRLYLHFMVSLGNKERSKGLFYKALQSCPWAKVLYLDAVEYFPDELQEILDLMTEKELRLRMPLEELDLLLED</sequence>
<dbReference type="Gene3D" id="1.25.40.10">
    <property type="entry name" value="Tetratricopeptide repeat domain"/>
    <property type="match status" value="3"/>
</dbReference>